<dbReference type="SUPFAM" id="SSF88874">
    <property type="entry name" value="Receptor-binding domain of short tail fibre protein gp12"/>
    <property type="match status" value="1"/>
</dbReference>
<name>A0A6I1I6J1_9BURK</name>
<dbReference type="Gene3D" id="3.90.1340.10">
    <property type="entry name" value="Phage tail collar domain"/>
    <property type="match status" value="1"/>
</dbReference>
<comment type="caution">
    <text evidence="2">The sequence shown here is derived from an EMBL/GenBank/DDBJ whole genome shotgun (WGS) entry which is preliminary data.</text>
</comment>
<dbReference type="AlphaFoldDB" id="A0A6I1I6J1"/>
<protein>
    <submittedName>
        <fullName evidence="2">Phage tail protein</fullName>
    </submittedName>
</protein>
<sequence length="177" mass="18534">MTTPYVGEIRLFSFPRIPQGWFACDGSLKPIANNEVLYTLLGTTYGGDGVNTFGVPDLRGQVPLHQGTGPSLTPRVMGQKGGSETVTLLPTQMPAHTHVFSAISTLATINTPGTSAQLAAPVNNDKMYTSSLAGLTTYDMAPAATGTAGSSLPHDNTMPTLTASFCIAWAGIYPSQQ</sequence>
<evidence type="ECO:0000313" key="3">
    <source>
        <dbReference type="Proteomes" id="UP000468717"/>
    </source>
</evidence>
<dbReference type="InterPro" id="IPR011083">
    <property type="entry name" value="Phage_tail_collar_dom"/>
</dbReference>
<feature type="domain" description="Phage tail collar" evidence="1">
    <location>
        <begin position="7"/>
        <end position="63"/>
    </location>
</feature>
<dbReference type="EMBL" id="WFLI01000002">
    <property type="protein sequence ID" value="KAB8066535.1"/>
    <property type="molecule type" value="Genomic_DNA"/>
</dbReference>
<dbReference type="Proteomes" id="UP000468717">
    <property type="component" value="Unassembled WGS sequence"/>
</dbReference>
<gene>
    <name evidence="2" type="ORF">GCN75_02215</name>
</gene>
<organism evidence="2 3">
    <name type="scientific">Janthinobacterium violaceinigrum</name>
    <dbReference type="NCBI Taxonomy" id="2654252"/>
    <lineage>
        <taxon>Bacteria</taxon>
        <taxon>Pseudomonadati</taxon>
        <taxon>Pseudomonadota</taxon>
        <taxon>Betaproteobacteria</taxon>
        <taxon>Burkholderiales</taxon>
        <taxon>Oxalobacteraceae</taxon>
        <taxon>Janthinobacterium</taxon>
    </lineage>
</organism>
<reference evidence="2 3" key="1">
    <citation type="submission" date="2019-10" db="EMBL/GenBank/DDBJ databases">
        <title>Three novel species isolated from a subtropical stream in China.</title>
        <authorList>
            <person name="Lu H."/>
        </authorList>
    </citation>
    <scope>NUCLEOTIDE SEQUENCE [LARGE SCALE GENOMIC DNA]</scope>
    <source>
        <strain evidence="2 3">FT13W</strain>
    </source>
</reference>
<dbReference type="Pfam" id="PF07484">
    <property type="entry name" value="Collar"/>
    <property type="match status" value="1"/>
</dbReference>
<keyword evidence="3" id="KW-1185">Reference proteome</keyword>
<accession>A0A6I1I6J1</accession>
<evidence type="ECO:0000259" key="1">
    <source>
        <dbReference type="Pfam" id="PF07484"/>
    </source>
</evidence>
<proteinExistence type="predicted"/>
<dbReference type="RefSeq" id="WP_152281149.1">
    <property type="nucleotide sequence ID" value="NZ_WFLI01000002.1"/>
</dbReference>
<dbReference type="InterPro" id="IPR037053">
    <property type="entry name" value="Phage_tail_collar_dom_sf"/>
</dbReference>
<evidence type="ECO:0000313" key="2">
    <source>
        <dbReference type="EMBL" id="KAB8066535.1"/>
    </source>
</evidence>